<dbReference type="PANTHER" id="PTHR33287">
    <property type="entry name" value="OS03G0453550 PROTEIN"/>
    <property type="match status" value="1"/>
</dbReference>
<dbReference type="Proteomes" id="UP001497512">
    <property type="component" value="Chromosome 11"/>
</dbReference>
<dbReference type="EMBL" id="OZ019903">
    <property type="protein sequence ID" value="CAK9197001.1"/>
    <property type="molecule type" value="Genomic_DNA"/>
</dbReference>
<proteinExistence type="predicted"/>
<evidence type="ECO:0008006" key="4">
    <source>
        <dbReference type="Google" id="ProtNLM"/>
    </source>
</evidence>
<organism evidence="2 3">
    <name type="scientific">Sphagnum troendelagicum</name>
    <dbReference type="NCBI Taxonomy" id="128251"/>
    <lineage>
        <taxon>Eukaryota</taxon>
        <taxon>Viridiplantae</taxon>
        <taxon>Streptophyta</taxon>
        <taxon>Embryophyta</taxon>
        <taxon>Bryophyta</taxon>
        <taxon>Sphagnophytina</taxon>
        <taxon>Sphagnopsida</taxon>
        <taxon>Sphagnales</taxon>
        <taxon>Sphagnaceae</taxon>
        <taxon>Sphagnum</taxon>
    </lineage>
</organism>
<accession>A0ABP0THY9</accession>
<keyword evidence="1" id="KW-1133">Transmembrane helix</keyword>
<feature type="transmembrane region" description="Helical" evidence="1">
    <location>
        <begin position="124"/>
        <end position="142"/>
    </location>
</feature>
<gene>
    <name evidence="2" type="ORF">CSSPTR1EN2_LOCUS3756</name>
</gene>
<protein>
    <recommendedName>
        <fullName evidence="4">SMODS and SLOG-associating 2TM effector domain-containing protein</fullName>
    </recommendedName>
</protein>
<evidence type="ECO:0000256" key="1">
    <source>
        <dbReference type="SAM" id="Phobius"/>
    </source>
</evidence>
<keyword evidence="1" id="KW-0472">Membrane</keyword>
<sequence length="184" mass="20791">MDVISGVVNRVSTMRRIFQGDLESGGGVNNSIVEEHQVNDLEREIQNLLGFTNEVVNHKTLCKVALEEWQNNAVLFGNRVDKRKEESRNVRNEVYQLVGFFSAFQGLLLTAVAQSSLLRKNNRAFPLALSAFATVLTALGVGQKNMQIRELRRTIKDEDPTRKVHTHYISLYIRTTLSGVFKSV</sequence>
<feature type="transmembrane region" description="Helical" evidence="1">
    <location>
        <begin position="94"/>
        <end position="112"/>
    </location>
</feature>
<keyword evidence="1" id="KW-0812">Transmembrane</keyword>
<name>A0ABP0THY9_9BRYO</name>
<evidence type="ECO:0000313" key="3">
    <source>
        <dbReference type="Proteomes" id="UP001497512"/>
    </source>
</evidence>
<keyword evidence="3" id="KW-1185">Reference proteome</keyword>
<reference evidence="2" key="1">
    <citation type="submission" date="2024-02" db="EMBL/GenBank/DDBJ databases">
        <authorList>
            <consortium name="ELIXIR-Norway"/>
            <consortium name="Elixir Norway"/>
        </authorList>
    </citation>
    <scope>NUCLEOTIDE SEQUENCE</scope>
</reference>
<evidence type="ECO:0000313" key="2">
    <source>
        <dbReference type="EMBL" id="CAK9197001.1"/>
    </source>
</evidence>
<dbReference type="PANTHER" id="PTHR33287:SF11">
    <property type="entry name" value="OS03G0778400 PROTEIN"/>
    <property type="match status" value="1"/>
</dbReference>